<gene>
    <name evidence="2" type="ORF">AA20_01250</name>
</gene>
<accession>A0A0G9K6L8</accession>
<evidence type="ECO:0000313" key="3">
    <source>
        <dbReference type="Proteomes" id="UP000035514"/>
    </source>
</evidence>
<evidence type="ECO:0000256" key="1">
    <source>
        <dbReference type="SAM" id="Coils"/>
    </source>
</evidence>
<name>A0A0G9K6L8_9BACT</name>
<dbReference type="PATRIC" id="fig|1447256.3.peg.241"/>
<evidence type="ECO:0000313" key="2">
    <source>
        <dbReference type="EMBL" id="KLE02159.1"/>
    </source>
</evidence>
<feature type="coiled-coil region" evidence="1">
    <location>
        <begin position="145"/>
        <end position="176"/>
    </location>
</feature>
<dbReference type="EMBL" id="JAIQ01000034">
    <property type="protein sequence ID" value="KLE02159.1"/>
    <property type="molecule type" value="Genomic_DNA"/>
</dbReference>
<dbReference type="Proteomes" id="UP000035514">
    <property type="component" value="Unassembled WGS sequence"/>
</dbReference>
<proteinExistence type="predicted"/>
<keyword evidence="1" id="KW-0175">Coiled coil</keyword>
<comment type="caution">
    <text evidence="2">The sequence shown here is derived from an EMBL/GenBank/DDBJ whole genome shotgun (WGS) entry which is preliminary data.</text>
</comment>
<reference evidence="2 3" key="1">
    <citation type="submission" date="2014-01" db="EMBL/GenBank/DDBJ databases">
        <title>Development of a Comparative Genomic Fingerprinting Assay for High Resolution Genotyping of Arcobacter butzleri.</title>
        <authorList>
            <person name="Webb A.L."/>
            <person name="Inglis G.D."/>
            <person name="Kruczkiewicz P."/>
            <person name="Selinger L.B."/>
            <person name="Taboada E.N."/>
        </authorList>
    </citation>
    <scope>NUCLEOTIDE SEQUENCE [LARGE SCALE GENOMIC DNA]</scope>
    <source>
        <strain evidence="2 3">L348</strain>
    </source>
</reference>
<dbReference type="AlphaFoldDB" id="A0A0G9K6L8"/>
<evidence type="ECO:0008006" key="4">
    <source>
        <dbReference type="Google" id="ProtNLM"/>
    </source>
</evidence>
<dbReference type="RefSeq" id="WP_046996076.1">
    <property type="nucleotide sequence ID" value="NZ_JAIQ01000034.1"/>
</dbReference>
<sequence>MTKTIKIPTSKITQFESKQTPTIQQEKNIIKKDNIGTVVPGDALRNINLSTVPSVIEDAIKQMALSVEAKVLANALLLQIQRDIENLGDAIVEKSYIDGQVTYLTDIVNQKSDKGDVASIVDSKLAIVTPTLATANQVTHLSSRLDESQSSINEVKQTINTEKQALISMIEEAEAKVDENLSNYSAVLNLTVDEDGNIVSQKLESLLAQNARANISIDEDNKITLDKDGNFTAYVAKFINDGNGNIVGFHFSDSNIAESSFGINADTFKISSSNKRYTPFRIENENIYFNGKVSFTNIQSSEDDWRVEVQKALDNNATYIDGSKIITNEAFVNNLNAVGGVVADTVTGNELNGIVINGARINGSVIKASYLDLDGELEVLTNYHITVAMYNANPSLYTDAVYISADNEYRIPSISNISSIEKTKINAGAGTHKLSSGLFSYATANVGHNNKAVKIKPTIIVAKSDHVNGGSLSENQICTIGVGSNTTSVTGSGVFEFYIGDLLIIKMTISGNINSATASYSGLVGSASISQPSANSPLRINLSYQGINFTIVRSKTSVLDYGGNSISLFYGGDSTVNLDSNWISGEIYMKCTISGGMTSSFRLPAISINNMI</sequence>
<protein>
    <recommendedName>
        <fullName evidence="4">DUF1983 domain-containing protein</fullName>
    </recommendedName>
</protein>
<organism evidence="2 3">
    <name type="scientific">Aliarcobacter butzleri L348</name>
    <dbReference type="NCBI Taxonomy" id="1447256"/>
    <lineage>
        <taxon>Bacteria</taxon>
        <taxon>Pseudomonadati</taxon>
        <taxon>Campylobacterota</taxon>
        <taxon>Epsilonproteobacteria</taxon>
        <taxon>Campylobacterales</taxon>
        <taxon>Arcobacteraceae</taxon>
        <taxon>Aliarcobacter</taxon>
    </lineage>
</organism>